<dbReference type="EMBL" id="JACLQD010000002">
    <property type="protein sequence ID" value="MBC2835782.1"/>
    <property type="molecule type" value="Genomic_DNA"/>
</dbReference>
<protein>
    <submittedName>
        <fullName evidence="3">Flp pilus assembly protein CpaB</fullName>
    </submittedName>
</protein>
<dbReference type="RefSeq" id="WP_185797358.1">
    <property type="nucleotide sequence ID" value="NZ_JACLQD010000002.1"/>
</dbReference>
<evidence type="ECO:0000256" key="1">
    <source>
        <dbReference type="SAM" id="SignalP"/>
    </source>
</evidence>
<dbReference type="InterPro" id="IPR031571">
    <property type="entry name" value="RcpC_dom"/>
</dbReference>
<evidence type="ECO:0000313" key="3">
    <source>
        <dbReference type="EMBL" id="MBC2835782.1"/>
    </source>
</evidence>
<dbReference type="Pfam" id="PF16976">
    <property type="entry name" value="RcpC"/>
    <property type="match status" value="1"/>
</dbReference>
<dbReference type="Pfam" id="PF08666">
    <property type="entry name" value="SAF"/>
    <property type="match status" value="1"/>
</dbReference>
<reference evidence="3 4" key="1">
    <citation type="journal article" date="2017" name="Int. J. Syst. Evol. Microbiol.">
        <title>Gemmobacter straminiformis sp. nov., isolated from an artificial fountain.</title>
        <authorList>
            <person name="Kang J.Y."/>
            <person name="Kim M.J."/>
            <person name="Chun J."/>
            <person name="Son K.P."/>
            <person name="Jahng K.Y."/>
        </authorList>
    </citation>
    <scope>NUCLEOTIDE SEQUENCE [LARGE SCALE GENOMIC DNA]</scope>
    <source>
        <strain evidence="3 4">CAM-8</strain>
    </source>
</reference>
<keyword evidence="4" id="KW-1185">Reference proteome</keyword>
<feature type="domain" description="SAF" evidence="2">
    <location>
        <begin position="43"/>
        <end position="111"/>
    </location>
</feature>
<dbReference type="AlphaFoldDB" id="A0A842I6T0"/>
<evidence type="ECO:0000313" key="4">
    <source>
        <dbReference type="Proteomes" id="UP000555411"/>
    </source>
</evidence>
<comment type="caution">
    <text evidence="3">The sequence shown here is derived from an EMBL/GenBank/DDBJ whole genome shotgun (WGS) entry which is preliminary data.</text>
</comment>
<keyword evidence="1" id="KW-0732">Signal</keyword>
<accession>A0A842I6T0</accession>
<dbReference type="CDD" id="cd11614">
    <property type="entry name" value="SAF_CpaB_FlgA_like"/>
    <property type="match status" value="1"/>
</dbReference>
<feature type="chain" id="PRO_5032572374" evidence="1">
    <location>
        <begin position="18"/>
        <end position="269"/>
    </location>
</feature>
<dbReference type="InterPro" id="IPR017592">
    <property type="entry name" value="Pilus_assmbl_Flp-typ_CpaB"/>
</dbReference>
<dbReference type="InterPro" id="IPR013974">
    <property type="entry name" value="SAF"/>
</dbReference>
<dbReference type="NCBIfam" id="TIGR03177">
    <property type="entry name" value="pilus_cpaB"/>
    <property type="match status" value="1"/>
</dbReference>
<name>A0A842I6T0_9RHOB</name>
<proteinExistence type="predicted"/>
<dbReference type="Proteomes" id="UP000555411">
    <property type="component" value="Unassembled WGS sequence"/>
</dbReference>
<sequence>MLRVILLSIALAAGVSAAWLVQAVQPTEANADSDTAKAAMQTVEVLVAATDLPAGTVLQADDMRWQVWPAEAANDAFIRYSARPTAPTEIAGTTLRMPLRAGTPMMDDQVGDTTNGFLSGVLTPGMRAVAIPVSAERTAGGFILPNNRVDVLLVMSCESSADCSNGVEVHTILQNVRVLAIDQSGTDPEKSAVVGKTATLELSPSDAEEIVAAEAAGKLSLVLRASSDETIVTLGKDSIPAAQPATPEPARTHTVRVMRAGVAETYDVN</sequence>
<organism evidence="3 4">
    <name type="scientific">Paragemmobacter straminiformis</name>
    <dbReference type="NCBI Taxonomy" id="2045119"/>
    <lineage>
        <taxon>Bacteria</taxon>
        <taxon>Pseudomonadati</taxon>
        <taxon>Pseudomonadota</taxon>
        <taxon>Alphaproteobacteria</taxon>
        <taxon>Rhodobacterales</taxon>
        <taxon>Paracoccaceae</taxon>
        <taxon>Paragemmobacter</taxon>
    </lineage>
</organism>
<evidence type="ECO:0000259" key="2">
    <source>
        <dbReference type="SMART" id="SM00858"/>
    </source>
</evidence>
<dbReference type="SUPFAM" id="SSF51269">
    <property type="entry name" value="AFP III-like domain"/>
    <property type="match status" value="1"/>
</dbReference>
<feature type="signal peptide" evidence="1">
    <location>
        <begin position="1"/>
        <end position="17"/>
    </location>
</feature>
<dbReference type="InterPro" id="IPR036732">
    <property type="entry name" value="AFP_Neu5c_C_sf"/>
</dbReference>
<dbReference type="SMART" id="SM00858">
    <property type="entry name" value="SAF"/>
    <property type="match status" value="1"/>
</dbReference>
<gene>
    <name evidence="3" type="primary">cpaB</name>
    <name evidence="3" type="ORF">H7F16_09730</name>
</gene>